<reference evidence="2" key="1">
    <citation type="submission" date="2017-08" db="EMBL/GenBank/DDBJ databases">
        <authorList>
            <person name="Imhoff J.F."/>
            <person name="Rahn T."/>
            <person name="Kuenzel S."/>
            <person name="Neulinger S.C."/>
        </authorList>
    </citation>
    <scope>NUCLEOTIDE SEQUENCE</scope>
    <source>
        <strain evidence="2">DSM 11080</strain>
    </source>
</reference>
<gene>
    <name evidence="2" type="ORF">CKO40_23710</name>
</gene>
<name>A0AAJ0U8S4_9GAMM</name>
<dbReference type="InterPro" id="IPR011108">
    <property type="entry name" value="RMMBL"/>
</dbReference>
<comment type="caution">
    <text evidence="2">The sequence shown here is derived from an EMBL/GenBank/DDBJ whole genome shotgun (WGS) entry which is preliminary data.</text>
</comment>
<dbReference type="GO" id="GO:0004521">
    <property type="term" value="F:RNA endonuclease activity"/>
    <property type="evidence" value="ECO:0007669"/>
    <property type="project" value="TreeGrafter"/>
</dbReference>
<evidence type="ECO:0000313" key="2">
    <source>
        <dbReference type="EMBL" id="MBK1707446.1"/>
    </source>
</evidence>
<organism evidence="2 3">
    <name type="scientific">Halochromatium glycolicum</name>
    <dbReference type="NCBI Taxonomy" id="85075"/>
    <lineage>
        <taxon>Bacteria</taxon>
        <taxon>Pseudomonadati</taxon>
        <taxon>Pseudomonadota</taxon>
        <taxon>Gammaproteobacteria</taxon>
        <taxon>Chromatiales</taxon>
        <taxon>Chromatiaceae</taxon>
        <taxon>Halochromatium</taxon>
    </lineage>
</organism>
<dbReference type="InterPro" id="IPR050698">
    <property type="entry name" value="MBL"/>
</dbReference>
<sequence length="155" mass="16644">MLIDCGLFQGDEAGDDGARADQLQIGFDIAPIQALIITHVHIDHVGRLPHLLAAGYQAKGPPGRDIQRYGPRGGYVMLDGERYDIRAQIHTIGGYSAHADQRGLIEFATGIPTAPAEIRLVHGDEGAKTALAGKLRDMLKRTEVVVPAPYRAAAD</sequence>
<dbReference type="Pfam" id="PF07521">
    <property type="entry name" value="RMMBL"/>
    <property type="match status" value="1"/>
</dbReference>
<dbReference type="InterPro" id="IPR036866">
    <property type="entry name" value="RibonucZ/Hydroxyglut_hydro"/>
</dbReference>
<evidence type="ECO:0000259" key="1">
    <source>
        <dbReference type="Pfam" id="PF07521"/>
    </source>
</evidence>
<dbReference type="SUPFAM" id="SSF56281">
    <property type="entry name" value="Metallo-hydrolase/oxidoreductase"/>
    <property type="match status" value="2"/>
</dbReference>
<evidence type="ECO:0000313" key="3">
    <source>
        <dbReference type="Proteomes" id="UP001296776"/>
    </source>
</evidence>
<accession>A0AAJ0U8S4</accession>
<dbReference type="Proteomes" id="UP001296776">
    <property type="component" value="Unassembled WGS sequence"/>
</dbReference>
<dbReference type="AlphaFoldDB" id="A0AAJ0U8S4"/>
<dbReference type="PANTHER" id="PTHR11203">
    <property type="entry name" value="CLEAVAGE AND POLYADENYLATION SPECIFICITY FACTOR FAMILY MEMBER"/>
    <property type="match status" value="1"/>
</dbReference>
<feature type="domain" description="Zn-dependent metallo-hydrolase RNA specificity" evidence="1">
    <location>
        <begin position="83"/>
        <end position="147"/>
    </location>
</feature>
<protein>
    <recommendedName>
        <fullName evidence="1">Zn-dependent metallo-hydrolase RNA specificity domain-containing protein</fullName>
    </recommendedName>
</protein>
<dbReference type="Gene3D" id="3.60.15.10">
    <property type="entry name" value="Ribonuclease Z/Hydroxyacylglutathione hydrolase-like"/>
    <property type="match status" value="2"/>
</dbReference>
<keyword evidence="3" id="KW-1185">Reference proteome</keyword>
<reference evidence="2" key="2">
    <citation type="journal article" date="2020" name="Microorganisms">
        <title>Osmotic Adaptation and Compatible Solute Biosynthesis of Phototrophic Bacteria as Revealed from Genome Analyses.</title>
        <authorList>
            <person name="Imhoff J.F."/>
            <person name="Rahn T."/>
            <person name="Kunzel S."/>
            <person name="Keller A."/>
            <person name="Neulinger S.C."/>
        </authorList>
    </citation>
    <scope>NUCLEOTIDE SEQUENCE</scope>
    <source>
        <strain evidence="2">DSM 11080</strain>
    </source>
</reference>
<dbReference type="Gene3D" id="3.40.50.10890">
    <property type="match status" value="1"/>
</dbReference>
<dbReference type="EMBL" id="NRSJ01000122">
    <property type="protein sequence ID" value="MBK1707446.1"/>
    <property type="molecule type" value="Genomic_DNA"/>
</dbReference>
<proteinExistence type="predicted"/>
<dbReference type="PANTHER" id="PTHR11203:SF37">
    <property type="entry name" value="INTEGRATOR COMPLEX SUBUNIT 11"/>
    <property type="match status" value="1"/>
</dbReference>